<dbReference type="EMBL" id="JAPZBQ010000002">
    <property type="protein sequence ID" value="KAJ5346149.1"/>
    <property type="molecule type" value="Genomic_DNA"/>
</dbReference>
<reference evidence="1" key="2">
    <citation type="journal article" date="2023" name="IMA Fungus">
        <title>Comparative genomic study of the Penicillium genus elucidates a diverse pangenome and 15 lateral gene transfer events.</title>
        <authorList>
            <person name="Petersen C."/>
            <person name="Sorensen T."/>
            <person name="Nielsen M.R."/>
            <person name="Sondergaard T.E."/>
            <person name="Sorensen J.L."/>
            <person name="Fitzpatrick D.A."/>
            <person name="Frisvad J.C."/>
            <person name="Nielsen K.L."/>
        </authorList>
    </citation>
    <scope>NUCLEOTIDE SEQUENCE</scope>
    <source>
        <strain evidence="1">IBT 35673</strain>
    </source>
</reference>
<accession>A0A9W9UMB1</accession>
<sequence>MSSAYPNHARLASAYLLPTYVTTQSRLRLTCYGLSLGIDTANIDDETARCTRLNIDEGRS</sequence>
<dbReference type="Proteomes" id="UP001147695">
    <property type="component" value="Unassembled WGS sequence"/>
</dbReference>
<organism evidence="1 2">
    <name type="scientific">Penicillium brevicompactum</name>
    <dbReference type="NCBI Taxonomy" id="5074"/>
    <lineage>
        <taxon>Eukaryota</taxon>
        <taxon>Fungi</taxon>
        <taxon>Dikarya</taxon>
        <taxon>Ascomycota</taxon>
        <taxon>Pezizomycotina</taxon>
        <taxon>Eurotiomycetes</taxon>
        <taxon>Eurotiomycetidae</taxon>
        <taxon>Eurotiales</taxon>
        <taxon>Aspergillaceae</taxon>
        <taxon>Penicillium</taxon>
    </lineage>
</organism>
<evidence type="ECO:0000313" key="2">
    <source>
        <dbReference type="Proteomes" id="UP001147695"/>
    </source>
</evidence>
<gene>
    <name evidence="1" type="ORF">N7452_004153</name>
</gene>
<reference evidence="1" key="1">
    <citation type="submission" date="2022-12" db="EMBL/GenBank/DDBJ databases">
        <authorList>
            <person name="Petersen C."/>
        </authorList>
    </citation>
    <scope>NUCLEOTIDE SEQUENCE</scope>
    <source>
        <strain evidence="1">IBT 35673</strain>
    </source>
</reference>
<protein>
    <submittedName>
        <fullName evidence="1">Uncharacterized protein</fullName>
    </submittedName>
</protein>
<proteinExistence type="predicted"/>
<dbReference type="AlphaFoldDB" id="A0A9W9UMB1"/>
<comment type="caution">
    <text evidence="1">The sequence shown here is derived from an EMBL/GenBank/DDBJ whole genome shotgun (WGS) entry which is preliminary data.</text>
</comment>
<name>A0A9W9UMB1_PENBR</name>
<evidence type="ECO:0000313" key="1">
    <source>
        <dbReference type="EMBL" id="KAJ5346149.1"/>
    </source>
</evidence>